<comment type="caution">
    <text evidence="1">The sequence shown here is derived from an EMBL/GenBank/DDBJ whole genome shotgun (WGS) entry which is preliminary data.</text>
</comment>
<protein>
    <submittedName>
        <fullName evidence="1">Uncharacterized protein</fullName>
    </submittedName>
</protein>
<sequence>MEGSPDQEPHASPVDERLSASQDVLYSQSCIITAPNTRNKGCWMLKGETLESCELAPFRPPEHHQKMKESV</sequence>
<reference evidence="1" key="1">
    <citation type="journal article" name="BMC Genomics">
        <title>Long-read sequencing and de novo genome assembly of marine medaka (Oryzias melastigma).</title>
        <authorList>
            <person name="Liang P."/>
            <person name="Saqib H.S.A."/>
            <person name="Ni X."/>
            <person name="Shen Y."/>
        </authorList>
    </citation>
    <scope>NUCLEOTIDE SEQUENCE</scope>
    <source>
        <strain evidence="1">Bigg-433</strain>
    </source>
</reference>
<evidence type="ECO:0000313" key="2">
    <source>
        <dbReference type="Proteomes" id="UP000646548"/>
    </source>
</evidence>
<proteinExistence type="predicted"/>
<name>A0A834FTB7_ORYME</name>
<dbReference type="AlphaFoldDB" id="A0A834FTB7"/>
<evidence type="ECO:0000313" key="1">
    <source>
        <dbReference type="EMBL" id="KAF6739904.1"/>
    </source>
</evidence>
<accession>A0A834FTB7</accession>
<gene>
    <name evidence="1" type="ORF">FQA47_023936</name>
</gene>
<dbReference type="EMBL" id="WKFB01000002">
    <property type="protein sequence ID" value="KAF6739904.1"/>
    <property type="molecule type" value="Genomic_DNA"/>
</dbReference>
<organism evidence="1 2">
    <name type="scientific">Oryzias melastigma</name>
    <name type="common">Marine medaka</name>
    <dbReference type="NCBI Taxonomy" id="30732"/>
    <lineage>
        <taxon>Eukaryota</taxon>
        <taxon>Metazoa</taxon>
        <taxon>Chordata</taxon>
        <taxon>Craniata</taxon>
        <taxon>Vertebrata</taxon>
        <taxon>Euteleostomi</taxon>
        <taxon>Actinopterygii</taxon>
        <taxon>Neopterygii</taxon>
        <taxon>Teleostei</taxon>
        <taxon>Neoteleostei</taxon>
        <taxon>Acanthomorphata</taxon>
        <taxon>Ovalentaria</taxon>
        <taxon>Atherinomorphae</taxon>
        <taxon>Beloniformes</taxon>
        <taxon>Adrianichthyidae</taxon>
        <taxon>Oryziinae</taxon>
        <taxon>Oryzias</taxon>
    </lineage>
</organism>
<dbReference type="Proteomes" id="UP000646548">
    <property type="component" value="Unassembled WGS sequence"/>
</dbReference>